<dbReference type="EMBL" id="FUKI01000108">
    <property type="protein sequence ID" value="SJM92768.1"/>
    <property type="molecule type" value="Genomic_DNA"/>
</dbReference>
<dbReference type="Pfam" id="PF09957">
    <property type="entry name" value="VapB_antitoxin"/>
    <property type="match status" value="1"/>
</dbReference>
<dbReference type="RefSeq" id="WP_087143536.1">
    <property type="nucleotide sequence ID" value="NZ_FUKI01000108.1"/>
</dbReference>
<evidence type="ECO:0000313" key="2">
    <source>
        <dbReference type="Proteomes" id="UP000195667"/>
    </source>
</evidence>
<organism evidence="1 2">
    <name type="scientific">Crenothrix polyspora</name>
    <dbReference type="NCBI Taxonomy" id="360316"/>
    <lineage>
        <taxon>Bacteria</taxon>
        <taxon>Pseudomonadati</taxon>
        <taxon>Pseudomonadota</taxon>
        <taxon>Gammaproteobacteria</taxon>
        <taxon>Methylococcales</taxon>
        <taxon>Crenotrichaceae</taxon>
        <taxon>Crenothrix</taxon>
    </lineage>
</organism>
<reference evidence="2" key="1">
    <citation type="submission" date="2017-02" db="EMBL/GenBank/DDBJ databases">
        <authorList>
            <person name="Daims H."/>
        </authorList>
    </citation>
    <scope>NUCLEOTIDE SEQUENCE [LARGE SCALE GENOMIC DNA]</scope>
</reference>
<protein>
    <recommendedName>
        <fullName evidence="3">Antitoxin VapB11</fullName>
    </recommendedName>
</protein>
<dbReference type="InterPro" id="IPR019239">
    <property type="entry name" value="VapB_antitoxin"/>
</dbReference>
<evidence type="ECO:0000313" key="1">
    <source>
        <dbReference type="EMBL" id="SJM92768.1"/>
    </source>
</evidence>
<evidence type="ECO:0008006" key="3">
    <source>
        <dbReference type="Google" id="ProtNLM"/>
    </source>
</evidence>
<sequence>MDTTCIRTNIVLDKQLLDAALQSTGIKTRRELIEYALRELVRHKQQRRLLSLKGTIQWDGDLDTLRAAE</sequence>
<name>A0A1R4H928_9GAMM</name>
<accession>A0A1R4H928</accession>
<gene>
    <name evidence="1" type="ORF">CRENPOLYSF1_330050</name>
</gene>
<dbReference type="Proteomes" id="UP000195667">
    <property type="component" value="Unassembled WGS sequence"/>
</dbReference>
<dbReference type="AlphaFoldDB" id="A0A1R4H928"/>
<keyword evidence="2" id="KW-1185">Reference proteome</keyword>
<proteinExistence type="predicted"/>
<dbReference type="OrthoDB" id="9805830at2"/>